<evidence type="ECO:0000256" key="6">
    <source>
        <dbReference type="ARBA" id="ARBA00047942"/>
    </source>
</evidence>
<dbReference type="InterPro" id="IPR029063">
    <property type="entry name" value="SAM-dependent_MTases_sf"/>
</dbReference>
<dbReference type="RefSeq" id="WP_253662849.1">
    <property type="nucleotide sequence ID" value="NZ_BAAAJQ010000003.1"/>
</dbReference>
<dbReference type="GO" id="GO:0032259">
    <property type="term" value="P:methylation"/>
    <property type="evidence" value="ECO:0007669"/>
    <property type="project" value="UniProtKB-KW"/>
</dbReference>
<reference evidence="8 9" key="1">
    <citation type="submission" date="2022-06" db="EMBL/GenBank/DDBJ databases">
        <title>Genomic Encyclopedia of Archaeal and Bacterial Type Strains, Phase II (KMG-II): from individual species to whole genera.</title>
        <authorList>
            <person name="Goeker M."/>
        </authorList>
    </citation>
    <scope>NUCLEOTIDE SEQUENCE [LARGE SCALE GENOMIC DNA]</scope>
    <source>
        <strain evidence="8 9">DSM 44693</strain>
    </source>
</reference>
<dbReference type="EC" id="2.1.1.72" evidence="2 7"/>
<sequence>MLVDAAPLPFLRWAGSKRWLTPRLTQLIPSDFRDYYEPFLGSGALYFAAAEGHRSFLADLIDPLIDCFTAVKDHPEDVADAARRWATDKTSFYAVRELHPSDRIESAARFIYLNKLCFNGLYRENRLGEFNVPYGRPKSSNVVDTAHLKRVSARLSLDTSILASDFEESLSNCKEADFVYLDPPYVDNDRFVDYNSKIFTTDDQERLRVCFEKLDRSGVFCILSLPDCNQFRQQFSRYWIMTESRYSSMSSRSQTRGKTGELLILSSSLRRRLAL</sequence>
<dbReference type="Gene3D" id="1.10.1020.10">
    <property type="entry name" value="Adenine-specific Methyltransferase, Domain 2"/>
    <property type="match status" value="1"/>
</dbReference>
<comment type="catalytic activity">
    <reaction evidence="6 7">
        <text>a 2'-deoxyadenosine in DNA + S-adenosyl-L-methionine = an N(6)-methyl-2'-deoxyadenosine in DNA + S-adenosyl-L-homocysteine + H(+)</text>
        <dbReference type="Rhea" id="RHEA:15197"/>
        <dbReference type="Rhea" id="RHEA-COMP:12418"/>
        <dbReference type="Rhea" id="RHEA-COMP:12419"/>
        <dbReference type="ChEBI" id="CHEBI:15378"/>
        <dbReference type="ChEBI" id="CHEBI:57856"/>
        <dbReference type="ChEBI" id="CHEBI:59789"/>
        <dbReference type="ChEBI" id="CHEBI:90615"/>
        <dbReference type="ChEBI" id="CHEBI:90616"/>
        <dbReference type="EC" id="2.1.1.72"/>
    </reaction>
</comment>
<dbReference type="GO" id="GO:0008168">
    <property type="term" value="F:methyltransferase activity"/>
    <property type="evidence" value="ECO:0007669"/>
    <property type="project" value="UniProtKB-KW"/>
</dbReference>
<evidence type="ECO:0000256" key="4">
    <source>
        <dbReference type="ARBA" id="ARBA00022679"/>
    </source>
</evidence>
<dbReference type="Pfam" id="PF02086">
    <property type="entry name" value="MethyltransfD12"/>
    <property type="match status" value="1"/>
</dbReference>
<proteinExistence type="inferred from homology"/>
<name>A0ABT1HIX2_9NOCA</name>
<evidence type="ECO:0000256" key="5">
    <source>
        <dbReference type="ARBA" id="ARBA00022691"/>
    </source>
</evidence>
<evidence type="ECO:0000313" key="9">
    <source>
        <dbReference type="Proteomes" id="UP001206895"/>
    </source>
</evidence>
<keyword evidence="5 7" id="KW-0949">S-adenosyl-L-methionine</keyword>
<accession>A0ABT1HIX2</accession>
<evidence type="ECO:0000256" key="1">
    <source>
        <dbReference type="ARBA" id="ARBA00006594"/>
    </source>
</evidence>
<dbReference type="PANTHER" id="PTHR30481:SF3">
    <property type="entry name" value="DNA ADENINE METHYLASE"/>
    <property type="match status" value="1"/>
</dbReference>
<dbReference type="Proteomes" id="UP001206895">
    <property type="component" value="Unassembled WGS sequence"/>
</dbReference>
<evidence type="ECO:0000313" key="8">
    <source>
        <dbReference type="EMBL" id="MCP2177877.1"/>
    </source>
</evidence>
<dbReference type="InterPro" id="IPR012263">
    <property type="entry name" value="M_m6A_EcoRV"/>
</dbReference>
<keyword evidence="3 7" id="KW-0489">Methyltransferase</keyword>
<comment type="similarity">
    <text evidence="1 7">Belongs to the N(4)/N(6)-methyltransferase family.</text>
</comment>
<dbReference type="PIRSF" id="PIRSF000398">
    <property type="entry name" value="M_m6A_EcoRV"/>
    <property type="match status" value="1"/>
</dbReference>
<evidence type="ECO:0000256" key="3">
    <source>
        <dbReference type="ARBA" id="ARBA00022603"/>
    </source>
</evidence>
<keyword evidence="4 7" id="KW-0808">Transferase</keyword>
<dbReference type="InterPro" id="IPR002052">
    <property type="entry name" value="DNA_methylase_N6_adenine_CS"/>
</dbReference>
<protein>
    <recommendedName>
        <fullName evidence="2 7">Site-specific DNA-methyltransferase (adenine-specific)</fullName>
        <ecNumber evidence="2 7">2.1.1.72</ecNumber>
    </recommendedName>
</protein>
<evidence type="ECO:0000256" key="2">
    <source>
        <dbReference type="ARBA" id="ARBA00011900"/>
    </source>
</evidence>
<dbReference type="InterPro" id="IPR023095">
    <property type="entry name" value="Ade_MeTrfase_dom_2"/>
</dbReference>
<dbReference type="EMBL" id="JAMTCJ010000004">
    <property type="protein sequence ID" value="MCP2177877.1"/>
    <property type="molecule type" value="Genomic_DNA"/>
</dbReference>
<evidence type="ECO:0000256" key="7">
    <source>
        <dbReference type="RuleBase" id="RU361257"/>
    </source>
</evidence>
<dbReference type="SUPFAM" id="SSF53335">
    <property type="entry name" value="S-adenosyl-L-methionine-dependent methyltransferases"/>
    <property type="match status" value="1"/>
</dbReference>
<dbReference type="PANTHER" id="PTHR30481">
    <property type="entry name" value="DNA ADENINE METHYLASE"/>
    <property type="match status" value="1"/>
</dbReference>
<keyword evidence="9" id="KW-1185">Reference proteome</keyword>
<dbReference type="PROSITE" id="PS00092">
    <property type="entry name" value="N6_MTASE"/>
    <property type="match status" value="1"/>
</dbReference>
<dbReference type="NCBIfam" id="TIGR00571">
    <property type="entry name" value="dam"/>
    <property type="match status" value="1"/>
</dbReference>
<dbReference type="Gene3D" id="3.40.50.150">
    <property type="entry name" value="Vaccinia Virus protein VP39"/>
    <property type="match status" value="1"/>
</dbReference>
<gene>
    <name evidence="8" type="ORF">LX13_003718</name>
</gene>
<comment type="caution">
    <text evidence="8">The sequence shown here is derived from an EMBL/GenBank/DDBJ whole genome shotgun (WGS) entry which is preliminary data.</text>
</comment>
<organism evidence="8 9">
    <name type="scientific">Williamsia maris</name>
    <dbReference type="NCBI Taxonomy" id="72806"/>
    <lineage>
        <taxon>Bacteria</taxon>
        <taxon>Bacillati</taxon>
        <taxon>Actinomycetota</taxon>
        <taxon>Actinomycetes</taxon>
        <taxon>Mycobacteriales</taxon>
        <taxon>Nocardiaceae</taxon>
        <taxon>Williamsia</taxon>
    </lineage>
</organism>
<dbReference type="InterPro" id="IPR012327">
    <property type="entry name" value="MeTrfase_D12"/>
</dbReference>
<dbReference type="PRINTS" id="PR00505">
    <property type="entry name" value="D12N6MTFRASE"/>
</dbReference>